<dbReference type="EMBL" id="QFPN01000012">
    <property type="protein sequence ID" value="PZQ11293.1"/>
    <property type="molecule type" value="Genomic_DNA"/>
</dbReference>
<organism evidence="1 2">
    <name type="scientific">Ancylobacter novellus</name>
    <name type="common">Thiobacillus novellus</name>
    <dbReference type="NCBI Taxonomy" id="921"/>
    <lineage>
        <taxon>Bacteria</taxon>
        <taxon>Pseudomonadati</taxon>
        <taxon>Pseudomonadota</taxon>
        <taxon>Alphaproteobacteria</taxon>
        <taxon>Hyphomicrobiales</taxon>
        <taxon>Xanthobacteraceae</taxon>
        <taxon>Ancylobacter</taxon>
    </lineage>
</organism>
<evidence type="ECO:0000313" key="2">
    <source>
        <dbReference type="Proteomes" id="UP000249577"/>
    </source>
</evidence>
<sequence>MRFDCCLIEFNVDTRLFEKRSAQDPHTIDGPDHGLRRRRARKGASSVVAIAAAAVYRPARRCGVIEALRRSSRARRAGPAGGDVVLKLFIRALELS</sequence>
<name>A0A2W5M1Q6_ANCNO</name>
<gene>
    <name evidence="1" type="ORF">DI565_18540</name>
</gene>
<comment type="caution">
    <text evidence="1">The sequence shown here is derived from an EMBL/GenBank/DDBJ whole genome shotgun (WGS) entry which is preliminary data.</text>
</comment>
<evidence type="ECO:0000313" key="1">
    <source>
        <dbReference type="EMBL" id="PZQ11293.1"/>
    </source>
</evidence>
<protein>
    <submittedName>
        <fullName evidence="1">Uncharacterized protein</fullName>
    </submittedName>
</protein>
<dbReference type="AlphaFoldDB" id="A0A2W5M1Q6"/>
<reference evidence="1 2" key="1">
    <citation type="submission" date="2017-08" db="EMBL/GenBank/DDBJ databases">
        <title>Infants hospitalized years apart are colonized by the same room-sourced microbial strains.</title>
        <authorList>
            <person name="Brooks B."/>
            <person name="Olm M.R."/>
            <person name="Firek B.A."/>
            <person name="Baker R."/>
            <person name="Thomas B.C."/>
            <person name="Morowitz M.J."/>
            <person name="Banfield J.F."/>
        </authorList>
    </citation>
    <scope>NUCLEOTIDE SEQUENCE [LARGE SCALE GENOMIC DNA]</scope>
    <source>
        <strain evidence="1">S2_005_003_R2_43</strain>
    </source>
</reference>
<dbReference type="Proteomes" id="UP000249577">
    <property type="component" value="Unassembled WGS sequence"/>
</dbReference>
<proteinExistence type="predicted"/>
<accession>A0A2W5M1Q6</accession>